<dbReference type="GO" id="GO:0003677">
    <property type="term" value="F:DNA binding"/>
    <property type="evidence" value="ECO:0007669"/>
    <property type="project" value="InterPro"/>
</dbReference>
<dbReference type="Proteomes" id="UP000681425">
    <property type="component" value="Chromosome"/>
</dbReference>
<dbReference type="Pfam" id="PF08281">
    <property type="entry name" value="Sigma70_r4_2"/>
    <property type="match status" value="1"/>
</dbReference>
<keyword evidence="3" id="KW-1185">Reference proteome</keyword>
<reference evidence="2" key="1">
    <citation type="submission" date="2021-04" db="EMBL/GenBank/DDBJ databases">
        <title>Isolation of p-tert-butylphenol degrading bacteria Sphingobium phenoxybenzoativorans Tas13 from active sludge.</title>
        <authorList>
            <person name="Li Y."/>
        </authorList>
    </citation>
    <scope>NUCLEOTIDE SEQUENCE</scope>
    <source>
        <strain evidence="2">Tas13</strain>
    </source>
</reference>
<dbReference type="InterPro" id="IPR013249">
    <property type="entry name" value="RNA_pol_sigma70_r4_t2"/>
</dbReference>
<dbReference type="SUPFAM" id="SSF88659">
    <property type="entry name" value="Sigma3 and sigma4 domains of RNA polymerase sigma factors"/>
    <property type="match status" value="1"/>
</dbReference>
<dbReference type="EMBL" id="CP073910">
    <property type="protein sequence ID" value="QUT04343.1"/>
    <property type="molecule type" value="Genomic_DNA"/>
</dbReference>
<sequence>MSRPPHPALTPERLEQALGSIDPTSARVFHLHAVEGHDYGAISRITGLSMQEVERHLAKALAALARALEDPSS</sequence>
<dbReference type="InterPro" id="IPR036388">
    <property type="entry name" value="WH-like_DNA-bd_sf"/>
</dbReference>
<gene>
    <name evidence="2" type="ORF">KFK14_14835</name>
</gene>
<feature type="domain" description="RNA polymerase sigma factor 70 region 4 type 2" evidence="1">
    <location>
        <begin position="12"/>
        <end position="64"/>
    </location>
</feature>
<dbReference type="AlphaFoldDB" id="A0A975K3T5"/>
<accession>A0A975K3T5</accession>
<name>A0A975K3T5_9SPHN</name>
<protein>
    <recommendedName>
        <fullName evidence="1">RNA polymerase sigma factor 70 region 4 type 2 domain-containing protein</fullName>
    </recommendedName>
</protein>
<organism evidence="2 3">
    <name type="scientific">Sphingobium phenoxybenzoativorans</name>
    <dbReference type="NCBI Taxonomy" id="1592790"/>
    <lineage>
        <taxon>Bacteria</taxon>
        <taxon>Pseudomonadati</taxon>
        <taxon>Pseudomonadota</taxon>
        <taxon>Alphaproteobacteria</taxon>
        <taxon>Sphingomonadales</taxon>
        <taxon>Sphingomonadaceae</taxon>
        <taxon>Sphingobium</taxon>
    </lineage>
</organism>
<dbReference type="KEGG" id="spph:KFK14_14835"/>
<dbReference type="GO" id="GO:0016987">
    <property type="term" value="F:sigma factor activity"/>
    <property type="evidence" value="ECO:0007669"/>
    <property type="project" value="InterPro"/>
</dbReference>
<evidence type="ECO:0000313" key="3">
    <source>
        <dbReference type="Proteomes" id="UP000681425"/>
    </source>
</evidence>
<proteinExistence type="predicted"/>
<dbReference type="GO" id="GO:0006352">
    <property type="term" value="P:DNA-templated transcription initiation"/>
    <property type="evidence" value="ECO:0007669"/>
    <property type="project" value="InterPro"/>
</dbReference>
<dbReference type="RefSeq" id="WP_212608173.1">
    <property type="nucleotide sequence ID" value="NZ_CP073910.1"/>
</dbReference>
<dbReference type="Gene3D" id="1.10.10.10">
    <property type="entry name" value="Winged helix-like DNA-binding domain superfamily/Winged helix DNA-binding domain"/>
    <property type="match status" value="1"/>
</dbReference>
<dbReference type="InterPro" id="IPR013324">
    <property type="entry name" value="RNA_pol_sigma_r3/r4-like"/>
</dbReference>
<evidence type="ECO:0000313" key="2">
    <source>
        <dbReference type="EMBL" id="QUT04343.1"/>
    </source>
</evidence>
<evidence type="ECO:0000259" key="1">
    <source>
        <dbReference type="Pfam" id="PF08281"/>
    </source>
</evidence>